<name>A0ABQ9ITL9_9CUCU</name>
<evidence type="ECO:0000256" key="2">
    <source>
        <dbReference type="ARBA" id="ARBA00022670"/>
    </source>
</evidence>
<keyword evidence="2" id="KW-0645">Protease</keyword>
<dbReference type="PROSITE" id="PS00640">
    <property type="entry name" value="THIOL_PROTEASE_ASN"/>
    <property type="match status" value="1"/>
</dbReference>
<dbReference type="PRINTS" id="PR00705">
    <property type="entry name" value="PAPAIN"/>
</dbReference>
<dbReference type="Pfam" id="PF00112">
    <property type="entry name" value="Peptidase_C1"/>
    <property type="match status" value="1"/>
</dbReference>
<dbReference type="InterPro" id="IPR025661">
    <property type="entry name" value="Pept_asp_AS"/>
</dbReference>
<dbReference type="InterPro" id="IPR000668">
    <property type="entry name" value="Peptidase_C1A_C"/>
</dbReference>
<dbReference type="PROSITE" id="PS00139">
    <property type="entry name" value="THIOL_PROTEASE_CYS"/>
    <property type="match status" value="1"/>
</dbReference>
<evidence type="ECO:0000259" key="8">
    <source>
        <dbReference type="SMART" id="SM00645"/>
    </source>
</evidence>
<evidence type="ECO:0000256" key="5">
    <source>
        <dbReference type="ARBA" id="ARBA00022807"/>
    </source>
</evidence>
<keyword evidence="6" id="KW-1015">Disulfide bond</keyword>
<keyword evidence="4" id="KW-0378">Hydrolase</keyword>
<dbReference type="PROSITE" id="PS00639">
    <property type="entry name" value="THIOL_PROTEASE_HIS"/>
    <property type="match status" value="1"/>
</dbReference>
<evidence type="ECO:0000313" key="10">
    <source>
        <dbReference type="Proteomes" id="UP001162164"/>
    </source>
</evidence>
<gene>
    <name evidence="9" type="ORF">NQ317_018796</name>
</gene>
<keyword evidence="10" id="KW-1185">Reference proteome</keyword>
<evidence type="ECO:0000256" key="4">
    <source>
        <dbReference type="ARBA" id="ARBA00022801"/>
    </source>
</evidence>
<comment type="caution">
    <text evidence="9">The sequence shown here is derived from an EMBL/GenBank/DDBJ whole genome shotgun (WGS) entry which is preliminary data.</text>
</comment>
<organism evidence="9 10">
    <name type="scientific">Molorchus minor</name>
    <dbReference type="NCBI Taxonomy" id="1323400"/>
    <lineage>
        <taxon>Eukaryota</taxon>
        <taxon>Metazoa</taxon>
        <taxon>Ecdysozoa</taxon>
        <taxon>Arthropoda</taxon>
        <taxon>Hexapoda</taxon>
        <taxon>Insecta</taxon>
        <taxon>Pterygota</taxon>
        <taxon>Neoptera</taxon>
        <taxon>Endopterygota</taxon>
        <taxon>Coleoptera</taxon>
        <taxon>Polyphaga</taxon>
        <taxon>Cucujiformia</taxon>
        <taxon>Chrysomeloidea</taxon>
        <taxon>Cerambycidae</taxon>
        <taxon>Lamiinae</taxon>
        <taxon>Monochamini</taxon>
        <taxon>Molorchus</taxon>
    </lineage>
</organism>
<dbReference type="Pfam" id="PF08127">
    <property type="entry name" value="Propeptide_C1"/>
    <property type="match status" value="1"/>
</dbReference>
<dbReference type="CDD" id="cd02620">
    <property type="entry name" value="Peptidase_C1A_CathepsinB"/>
    <property type="match status" value="1"/>
</dbReference>
<dbReference type="InterPro" id="IPR012599">
    <property type="entry name" value="Propeptide_C1A"/>
</dbReference>
<proteinExistence type="inferred from homology"/>
<dbReference type="InterPro" id="IPR013128">
    <property type="entry name" value="Peptidase_C1A"/>
</dbReference>
<dbReference type="PANTHER" id="PTHR12411">
    <property type="entry name" value="CYSTEINE PROTEASE FAMILY C1-RELATED"/>
    <property type="match status" value="1"/>
</dbReference>
<sequence length="333" mass="36363">MRVILCLALVAFPSALAGVKLHPLSDEFIDRVNSKQSTWKAGRNFGETIPVSYLRTLTGVLEDSTEKLLTRVHEVTEDTDIPESFDAREKWTKCASIGEIRDQGACGSCWAVAAVEAMTDRLCIHSDGEHQESVSSEDLLSCCDYCGSGCNGGVMTLAWHYWLNYGIVTGGEYGTTTGCKSYSIEPCAHHINSTSRPSCSGEGPTPACVKQCDSSTQTYNNSLTLASSVYSIEPEVSQIQLEILNNGPVEASFAVYEDFVSYKSGVYQYVEGDLLGSHAIKILGWGVENDTPYWLIANSWNGDWGDNGYFKILRGSNHVKIESHIVAGLPLLE</sequence>
<reference evidence="9" key="1">
    <citation type="journal article" date="2023" name="Insect Mol. Biol.">
        <title>Genome sequencing provides insights into the evolution of gene families encoding plant cell wall-degrading enzymes in longhorned beetles.</title>
        <authorList>
            <person name="Shin N.R."/>
            <person name="Okamura Y."/>
            <person name="Kirsch R."/>
            <person name="Pauchet Y."/>
        </authorList>
    </citation>
    <scope>NUCLEOTIDE SEQUENCE</scope>
    <source>
        <strain evidence="9">MMC_N1</strain>
    </source>
</reference>
<dbReference type="InterPro" id="IPR038765">
    <property type="entry name" value="Papain-like_cys_pep_sf"/>
</dbReference>
<dbReference type="InterPro" id="IPR000169">
    <property type="entry name" value="Pept_cys_AS"/>
</dbReference>
<feature type="domain" description="Peptidase C1A papain C-terminal" evidence="8">
    <location>
        <begin position="81"/>
        <end position="329"/>
    </location>
</feature>
<dbReference type="Gene3D" id="3.90.70.10">
    <property type="entry name" value="Cysteine proteinases"/>
    <property type="match status" value="1"/>
</dbReference>
<feature type="signal peptide" evidence="7">
    <location>
        <begin position="1"/>
        <end position="17"/>
    </location>
</feature>
<protein>
    <recommendedName>
        <fullName evidence="8">Peptidase C1A papain C-terminal domain-containing protein</fullName>
    </recommendedName>
</protein>
<evidence type="ECO:0000313" key="9">
    <source>
        <dbReference type="EMBL" id="KAJ8965343.1"/>
    </source>
</evidence>
<dbReference type="SMART" id="SM00645">
    <property type="entry name" value="Pept_C1"/>
    <property type="match status" value="1"/>
</dbReference>
<evidence type="ECO:0000256" key="7">
    <source>
        <dbReference type="SAM" id="SignalP"/>
    </source>
</evidence>
<dbReference type="Proteomes" id="UP001162164">
    <property type="component" value="Unassembled WGS sequence"/>
</dbReference>
<comment type="similarity">
    <text evidence="1">Belongs to the peptidase C1 family.</text>
</comment>
<dbReference type="SUPFAM" id="SSF54001">
    <property type="entry name" value="Cysteine proteinases"/>
    <property type="match status" value="1"/>
</dbReference>
<evidence type="ECO:0000256" key="3">
    <source>
        <dbReference type="ARBA" id="ARBA00022729"/>
    </source>
</evidence>
<feature type="chain" id="PRO_5046225043" description="Peptidase C1A papain C-terminal domain-containing protein" evidence="7">
    <location>
        <begin position="18"/>
        <end position="333"/>
    </location>
</feature>
<dbReference type="EMBL" id="JAPWTJ010002625">
    <property type="protein sequence ID" value="KAJ8965343.1"/>
    <property type="molecule type" value="Genomic_DNA"/>
</dbReference>
<accession>A0ABQ9ITL9</accession>
<evidence type="ECO:0000256" key="6">
    <source>
        <dbReference type="ARBA" id="ARBA00023157"/>
    </source>
</evidence>
<keyword evidence="5" id="KW-0788">Thiol protease</keyword>
<dbReference type="InterPro" id="IPR025660">
    <property type="entry name" value="Pept_his_AS"/>
</dbReference>
<keyword evidence="3 7" id="KW-0732">Signal</keyword>
<evidence type="ECO:0000256" key="1">
    <source>
        <dbReference type="ARBA" id="ARBA00008455"/>
    </source>
</evidence>